<sequence length="51" mass="5666">MVPREHSSILLSGTDAARHNGALIVTLLSTPNRVIISLRCHMMTYTSRKLC</sequence>
<dbReference type="AlphaFoldDB" id="A0AAD9NCV8"/>
<protein>
    <submittedName>
        <fullName evidence="1">Uncharacterized protein</fullName>
    </submittedName>
</protein>
<dbReference type="Proteomes" id="UP001208570">
    <property type="component" value="Unassembled WGS sequence"/>
</dbReference>
<organism evidence="1 2">
    <name type="scientific">Paralvinella palmiformis</name>
    <dbReference type="NCBI Taxonomy" id="53620"/>
    <lineage>
        <taxon>Eukaryota</taxon>
        <taxon>Metazoa</taxon>
        <taxon>Spiralia</taxon>
        <taxon>Lophotrochozoa</taxon>
        <taxon>Annelida</taxon>
        <taxon>Polychaeta</taxon>
        <taxon>Sedentaria</taxon>
        <taxon>Canalipalpata</taxon>
        <taxon>Terebellida</taxon>
        <taxon>Terebelliformia</taxon>
        <taxon>Alvinellidae</taxon>
        <taxon>Paralvinella</taxon>
    </lineage>
</organism>
<evidence type="ECO:0000313" key="1">
    <source>
        <dbReference type="EMBL" id="KAK2163556.1"/>
    </source>
</evidence>
<comment type="caution">
    <text evidence="1">The sequence shown here is derived from an EMBL/GenBank/DDBJ whole genome shotgun (WGS) entry which is preliminary data.</text>
</comment>
<name>A0AAD9NCV8_9ANNE</name>
<keyword evidence="2" id="KW-1185">Reference proteome</keyword>
<reference evidence="1" key="1">
    <citation type="journal article" date="2023" name="Mol. Biol. Evol.">
        <title>Third-Generation Sequencing Reveals the Adaptive Role of the Epigenome in Three Deep-Sea Polychaetes.</title>
        <authorList>
            <person name="Perez M."/>
            <person name="Aroh O."/>
            <person name="Sun Y."/>
            <person name="Lan Y."/>
            <person name="Juniper S.K."/>
            <person name="Young C.R."/>
            <person name="Angers B."/>
            <person name="Qian P.Y."/>
        </authorList>
    </citation>
    <scope>NUCLEOTIDE SEQUENCE</scope>
    <source>
        <strain evidence="1">P08H-3</strain>
    </source>
</reference>
<gene>
    <name evidence="1" type="ORF">LSH36_77g01041</name>
</gene>
<evidence type="ECO:0000313" key="2">
    <source>
        <dbReference type="Proteomes" id="UP001208570"/>
    </source>
</evidence>
<proteinExistence type="predicted"/>
<dbReference type="EMBL" id="JAODUP010000077">
    <property type="protein sequence ID" value="KAK2163556.1"/>
    <property type="molecule type" value="Genomic_DNA"/>
</dbReference>
<accession>A0AAD9NCV8</accession>